<keyword evidence="1" id="KW-1133">Transmembrane helix</keyword>
<feature type="transmembrane region" description="Helical" evidence="1">
    <location>
        <begin position="184"/>
        <end position="201"/>
    </location>
</feature>
<feature type="transmembrane region" description="Helical" evidence="1">
    <location>
        <begin position="154"/>
        <end position="172"/>
    </location>
</feature>
<dbReference type="Proteomes" id="UP000613030">
    <property type="component" value="Unassembled WGS sequence"/>
</dbReference>
<dbReference type="RefSeq" id="WP_202016685.1">
    <property type="nucleotide sequence ID" value="NZ_JAERRB010000022.1"/>
</dbReference>
<comment type="caution">
    <text evidence="2">The sequence shown here is derived from an EMBL/GenBank/DDBJ whole genome shotgun (WGS) entry which is preliminary data.</text>
</comment>
<evidence type="ECO:0008006" key="4">
    <source>
        <dbReference type="Google" id="ProtNLM"/>
    </source>
</evidence>
<protein>
    <recommendedName>
        <fullName evidence="4">Carboxypeptidase regulatory-like domain-containing protein</fullName>
    </recommendedName>
</protein>
<reference evidence="2 3" key="1">
    <citation type="submission" date="2021-01" db="EMBL/GenBank/DDBJ databases">
        <title>Chryseolinea sp. Jin1 Genome sequencing and assembly.</title>
        <authorList>
            <person name="Kim I."/>
        </authorList>
    </citation>
    <scope>NUCLEOTIDE SEQUENCE [LARGE SCALE GENOMIC DNA]</scope>
    <source>
        <strain evidence="2 3">Jin1</strain>
    </source>
</reference>
<evidence type="ECO:0000313" key="3">
    <source>
        <dbReference type="Proteomes" id="UP000613030"/>
    </source>
</evidence>
<evidence type="ECO:0000313" key="2">
    <source>
        <dbReference type="EMBL" id="MBL0745941.1"/>
    </source>
</evidence>
<name>A0ABS1L5Y4_9BACT</name>
<sequence>MSQDKWLRSVVILVSILTIAYIVPHFFKDGERTISIESPQLSGISALIAKSDSIPKEKVIEKIEIYLGGAIDEPILTDIPSLLRPYDIKEFITVLTSVKLKLRSFFWLGGPYQAFEIIFWSIFGVLASILYTGSEAIRDKDFRSNEVAVHVAKLFYAPLCTIVIILSIGVLSANGDVSIEKFQYWLIVLSFILGFFSGRTVELLNRIKDLILPLGKWSDATTSSKIALKGSIVLDPATTQGIAIDLTKSAVKILSMSDAALNDITNPKANGEFLFNGLVPGDYIIHVEYKNGNDVFEGSAPVKLPLANEEDVISVPLSKTV</sequence>
<keyword evidence="1" id="KW-0472">Membrane</keyword>
<evidence type="ECO:0000256" key="1">
    <source>
        <dbReference type="SAM" id="Phobius"/>
    </source>
</evidence>
<feature type="transmembrane region" description="Helical" evidence="1">
    <location>
        <begin position="7"/>
        <end position="27"/>
    </location>
</feature>
<proteinExistence type="predicted"/>
<dbReference type="EMBL" id="JAERRB010000022">
    <property type="protein sequence ID" value="MBL0745941.1"/>
    <property type="molecule type" value="Genomic_DNA"/>
</dbReference>
<keyword evidence="3" id="KW-1185">Reference proteome</keyword>
<keyword evidence="1" id="KW-0812">Transmembrane</keyword>
<gene>
    <name evidence="2" type="ORF">JI741_32210</name>
</gene>
<dbReference type="SUPFAM" id="SSF117074">
    <property type="entry name" value="Hypothetical protein PA1324"/>
    <property type="match status" value="1"/>
</dbReference>
<accession>A0ABS1L5Y4</accession>
<feature type="transmembrane region" description="Helical" evidence="1">
    <location>
        <begin position="112"/>
        <end position="133"/>
    </location>
</feature>
<organism evidence="2 3">
    <name type="scientific">Chryseolinea lacunae</name>
    <dbReference type="NCBI Taxonomy" id="2801331"/>
    <lineage>
        <taxon>Bacteria</taxon>
        <taxon>Pseudomonadati</taxon>
        <taxon>Bacteroidota</taxon>
        <taxon>Cytophagia</taxon>
        <taxon>Cytophagales</taxon>
        <taxon>Fulvivirgaceae</taxon>
        <taxon>Chryseolinea</taxon>
    </lineage>
</organism>